<comment type="caution">
    <text evidence="2">The sequence shown here is derived from an EMBL/GenBank/DDBJ whole genome shotgun (WGS) entry which is preliminary data.</text>
</comment>
<sequence length="289" mass="34141">MANNINSSFLSAGTQPKPPTLIREEYPQWNVRMINFLEGIHPRISEFLYNPPYVPMDLIPRVPTTGGTPEITEHYEPKSITNWSKEDKVRVELGSRCKRLLIMAMPHEIFKYIDHCHLSMDIWAELEKQIEGGRKTLKNNQAICIDEYHSFKIERDNNSLFLKSLGTQWMNLTISMKATLDLEVWTLADLFGSLKNLRATSSPNEEREWKEKKKKKKALIAKSDESSEDKVSMQEMMKTLTFITREYRKGGKKRDYRSSETKKYRENRKRKRSERRERDEQKTPQRIHE</sequence>
<dbReference type="PROSITE" id="PS00018">
    <property type="entry name" value="EF_HAND_1"/>
    <property type="match status" value="1"/>
</dbReference>
<feature type="compositionally biased region" description="Basic and acidic residues" evidence="1">
    <location>
        <begin position="274"/>
        <end position="289"/>
    </location>
</feature>
<dbReference type="EMBL" id="JARYMX010000006">
    <property type="protein sequence ID" value="KAJ9544978.1"/>
    <property type="molecule type" value="Genomic_DNA"/>
</dbReference>
<organism evidence="2 3">
    <name type="scientific">Centaurea solstitialis</name>
    <name type="common">yellow star-thistle</name>
    <dbReference type="NCBI Taxonomy" id="347529"/>
    <lineage>
        <taxon>Eukaryota</taxon>
        <taxon>Viridiplantae</taxon>
        <taxon>Streptophyta</taxon>
        <taxon>Embryophyta</taxon>
        <taxon>Tracheophyta</taxon>
        <taxon>Spermatophyta</taxon>
        <taxon>Magnoliopsida</taxon>
        <taxon>eudicotyledons</taxon>
        <taxon>Gunneridae</taxon>
        <taxon>Pentapetalae</taxon>
        <taxon>asterids</taxon>
        <taxon>campanulids</taxon>
        <taxon>Asterales</taxon>
        <taxon>Asteraceae</taxon>
        <taxon>Carduoideae</taxon>
        <taxon>Cardueae</taxon>
        <taxon>Centaureinae</taxon>
        <taxon>Centaurea</taxon>
    </lineage>
</organism>
<evidence type="ECO:0000313" key="2">
    <source>
        <dbReference type="EMBL" id="KAJ9544978.1"/>
    </source>
</evidence>
<name>A0AA38SM84_9ASTR</name>
<dbReference type="AlphaFoldDB" id="A0AA38SM84"/>
<evidence type="ECO:0000313" key="3">
    <source>
        <dbReference type="Proteomes" id="UP001172457"/>
    </source>
</evidence>
<protein>
    <submittedName>
        <fullName evidence="2">Uncharacterized protein</fullName>
    </submittedName>
</protein>
<keyword evidence="3" id="KW-1185">Reference proteome</keyword>
<accession>A0AA38SM84</accession>
<gene>
    <name evidence="2" type="ORF">OSB04_024685</name>
</gene>
<dbReference type="InterPro" id="IPR018247">
    <property type="entry name" value="EF_Hand_1_Ca_BS"/>
</dbReference>
<reference evidence="2" key="1">
    <citation type="submission" date="2023-03" db="EMBL/GenBank/DDBJ databases">
        <title>Chromosome-scale reference genome and RAD-based genetic map of yellow starthistle (Centaurea solstitialis) reveal putative structural variation and QTLs associated with invader traits.</title>
        <authorList>
            <person name="Reatini B."/>
            <person name="Cang F.A."/>
            <person name="Jiang Q."/>
            <person name="Mckibben M.T.W."/>
            <person name="Barker M.S."/>
            <person name="Rieseberg L.H."/>
            <person name="Dlugosch K.M."/>
        </authorList>
    </citation>
    <scope>NUCLEOTIDE SEQUENCE</scope>
    <source>
        <strain evidence="2">CAN-66</strain>
        <tissue evidence="2">Leaf</tissue>
    </source>
</reference>
<evidence type="ECO:0000256" key="1">
    <source>
        <dbReference type="SAM" id="MobiDB-lite"/>
    </source>
</evidence>
<feature type="region of interest" description="Disordered" evidence="1">
    <location>
        <begin position="202"/>
        <end position="232"/>
    </location>
</feature>
<feature type="compositionally biased region" description="Basic and acidic residues" evidence="1">
    <location>
        <begin position="222"/>
        <end position="232"/>
    </location>
</feature>
<feature type="compositionally biased region" description="Polar residues" evidence="1">
    <location>
        <begin position="1"/>
        <end position="14"/>
    </location>
</feature>
<feature type="region of interest" description="Disordered" evidence="1">
    <location>
        <begin position="1"/>
        <end position="21"/>
    </location>
</feature>
<feature type="region of interest" description="Disordered" evidence="1">
    <location>
        <begin position="248"/>
        <end position="289"/>
    </location>
</feature>
<dbReference type="Proteomes" id="UP001172457">
    <property type="component" value="Chromosome 6"/>
</dbReference>
<proteinExistence type="predicted"/>